<evidence type="ECO:0000256" key="1">
    <source>
        <dbReference type="SAM" id="SignalP"/>
    </source>
</evidence>
<keyword evidence="1" id="KW-0732">Signal</keyword>
<dbReference type="Pfam" id="PF07585">
    <property type="entry name" value="BBP7"/>
    <property type="match status" value="1"/>
</dbReference>
<evidence type="ECO:0000313" key="2">
    <source>
        <dbReference type="EMBL" id="TWT77366.1"/>
    </source>
</evidence>
<protein>
    <submittedName>
        <fullName evidence="2">Uncharacterized protein</fullName>
    </submittedName>
</protein>
<gene>
    <name evidence="2" type="ORF">Pla123a_20270</name>
</gene>
<sequence length="417" mass="44477" precursor="true">MTRAWLAAATAVVWFCGTNLPLLAQGASWESYCAPCGVNPGCSTCGPTGADAGAAYGYGAGCAGDSAYSGGSCYGSDAAACGVAYPSCAAPAPPSAVWSFSLGALYLQRDHGNNYAFSYDDPNEDLQYLNQRDADFSGGMGFETRLARYDACTKHGLELVYWQLLPTDEEAMVLGSSLAGNLSAILNYDQLDYSGATADNFTNNAFAHRLRREMDVYNVEANHGIVLTDACGSGATVASLVGFRLFRFDERLQFASDPNDSMFTYETDELYYDIDTQNLLVGCQLGGSVNRPMTGCFSLTAVAKAGVFGNFCESSSRISGAAGTATINNGPNNGASWMVSNDKVDVAMMAEMALGFAYQPTRRWRLTADYRVIGVSGVALPTNQIYHDLRGINDVALLQTNGHVILHGAYLGMERCF</sequence>
<dbReference type="InterPro" id="IPR011446">
    <property type="entry name" value="BBP7"/>
</dbReference>
<proteinExistence type="predicted"/>
<feature type="chain" id="PRO_5023018386" evidence="1">
    <location>
        <begin position="25"/>
        <end position="417"/>
    </location>
</feature>
<accession>A0A5C5YR23</accession>
<dbReference type="Proteomes" id="UP000318478">
    <property type="component" value="Unassembled WGS sequence"/>
</dbReference>
<evidence type="ECO:0000313" key="3">
    <source>
        <dbReference type="Proteomes" id="UP000318478"/>
    </source>
</evidence>
<dbReference type="OrthoDB" id="292710at2"/>
<organism evidence="2 3">
    <name type="scientific">Posidoniimonas polymericola</name>
    <dbReference type="NCBI Taxonomy" id="2528002"/>
    <lineage>
        <taxon>Bacteria</taxon>
        <taxon>Pseudomonadati</taxon>
        <taxon>Planctomycetota</taxon>
        <taxon>Planctomycetia</taxon>
        <taxon>Pirellulales</taxon>
        <taxon>Lacipirellulaceae</taxon>
        <taxon>Posidoniimonas</taxon>
    </lineage>
</organism>
<keyword evidence="3" id="KW-1185">Reference proteome</keyword>
<feature type="signal peptide" evidence="1">
    <location>
        <begin position="1"/>
        <end position="24"/>
    </location>
</feature>
<dbReference type="AlphaFoldDB" id="A0A5C5YR23"/>
<reference evidence="2 3" key="1">
    <citation type="submission" date="2019-02" db="EMBL/GenBank/DDBJ databases">
        <title>Deep-cultivation of Planctomycetes and their phenomic and genomic characterization uncovers novel biology.</title>
        <authorList>
            <person name="Wiegand S."/>
            <person name="Jogler M."/>
            <person name="Boedeker C."/>
            <person name="Pinto D."/>
            <person name="Vollmers J."/>
            <person name="Rivas-Marin E."/>
            <person name="Kohn T."/>
            <person name="Peeters S.H."/>
            <person name="Heuer A."/>
            <person name="Rast P."/>
            <person name="Oberbeckmann S."/>
            <person name="Bunk B."/>
            <person name="Jeske O."/>
            <person name="Meyerdierks A."/>
            <person name="Storesund J.E."/>
            <person name="Kallscheuer N."/>
            <person name="Luecker S."/>
            <person name="Lage O.M."/>
            <person name="Pohl T."/>
            <person name="Merkel B.J."/>
            <person name="Hornburger P."/>
            <person name="Mueller R.-W."/>
            <person name="Bruemmer F."/>
            <person name="Labrenz M."/>
            <person name="Spormann A.M."/>
            <person name="Op Den Camp H."/>
            <person name="Overmann J."/>
            <person name="Amann R."/>
            <person name="Jetten M.S.M."/>
            <person name="Mascher T."/>
            <person name="Medema M.H."/>
            <person name="Devos D.P."/>
            <person name="Kaster A.-K."/>
            <person name="Ovreas L."/>
            <person name="Rohde M."/>
            <person name="Galperin M.Y."/>
            <person name="Jogler C."/>
        </authorList>
    </citation>
    <scope>NUCLEOTIDE SEQUENCE [LARGE SCALE GENOMIC DNA]</scope>
    <source>
        <strain evidence="2 3">Pla123a</strain>
    </source>
</reference>
<dbReference type="EMBL" id="SJPO01000004">
    <property type="protein sequence ID" value="TWT77366.1"/>
    <property type="molecule type" value="Genomic_DNA"/>
</dbReference>
<name>A0A5C5YR23_9BACT</name>
<comment type="caution">
    <text evidence="2">The sequence shown here is derived from an EMBL/GenBank/DDBJ whole genome shotgun (WGS) entry which is preliminary data.</text>
</comment>